<evidence type="ECO:0000259" key="1">
    <source>
        <dbReference type="Pfam" id="PF00199"/>
    </source>
</evidence>
<accession>A0A7J6VX76</accession>
<name>A0A7J6VX76_THATH</name>
<dbReference type="InterPro" id="IPR011614">
    <property type="entry name" value="Catalase_core"/>
</dbReference>
<keyword evidence="3" id="KW-1185">Reference proteome</keyword>
<proteinExistence type="predicted"/>
<feature type="non-terminal residue" evidence="2">
    <location>
        <position position="1"/>
    </location>
</feature>
<evidence type="ECO:0000313" key="2">
    <source>
        <dbReference type="EMBL" id="KAF5189433.1"/>
    </source>
</evidence>
<dbReference type="GO" id="GO:0020037">
    <property type="term" value="F:heme binding"/>
    <property type="evidence" value="ECO:0007669"/>
    <property type="project" value="InterPro"/>
</dbReference>
<evidence type="ECO:0000313" key="3">
    <source>
        <dbReference type="Proteomes" id="UP000554482"/>
    </source>
</evidence>
<dbReference type="GO" id="GO:0004096">
    <property type="term" value="F:catalase activity"/>
    <property type="evidence" value="ECO:0007669"/>
    <property type="project" value="InterPro"/>
</dbReference>
<comment type="caution">
    <text evidence="2">The sequence shown here is derived from an EMBL/GenBank/DDBJ whole genome shotgun (WGS) entry which is preliminary data.</text>
</comment>
<dbReference type="Proteomes" id="UP000554482">
    <property type="component" value="Unassembled WGS sequence"/>
</dbReference>
<dbReference type="EMBL" id="JABWDY010025479">
    <property type="protein sequence ID" value="KAF5189433.1"/>
    <property type="molecule type" value="Genomic_DNA"/>
</dbReference>
<dbReference type="InterPro" id="IPR020835">
    <property type="entry name" value="Catalase_sf"/>
</dbReference>
<protein>
    <recommendedName>
        <fullName evidence="1">Catalase core domain-containing protein</fullName>
    </recommendedName>
</protein>
<feature type="domain" description="Catalase core" evidence="1">
    <location>
        <begin position="23"/>
        <end position="48"/>
    </location>
</feature>
<organism evidence="2 3">
    <name type="scientific">Thalictrum thalictroides</name>
    <name type="common">Rue-anemone</name>
    <name type="synonym">Anemone thalictroides</name>
    <dbReference type="NCBI Taxonomy" id="46969"/>
    <lineage>
        <taxon>Eukaryota</taxon>
        <taxon>Viridiplantae</taxon>
        <taxon>Streptophyta</taxon>
        <taxon>Embryophyta</taxon>
        <taxon>Tracheophyta</taxon>
        <taxon>Spermatophyta</taxon>
        <taxon>Magnoliopsida</taxon>
        <taxon>Ranunculales</taxon>
        <taxon>Ranunculaceae</taxon>
        <taxon>Thalictroideae</taxon>
        <taxon>Thalictrum</taxon>
    </lineage>
</organism>
<dbReference type="Gene3D" id="2.40.180.10">
    <property type="entry name" value="Catalase core domain"/>
    <property type="match status" value="1"/>
</dbReference>
<dbReference type="Pfam" id="PF00199">
    <property type="entry name" value="Catalase"/>
    <property type="match status" value="1"/>
</dbReference>
<reference evidence="2 3" key="1">
    <citation type="submission" date="2020-06" db="EMBL/GenBank/DDBJ databases">
        <title>Transcriptomic and genomic resources for Thalictrum thalictroides and T. hernandezii: Facilitating candidate gene discovery in an emerging model plant lineage.</title>
        <authorList>
            <person name="Arias T."/>
            <person name="Riano-Pachon D.M."/>
            <person name="Di Stilio V.S."/>
        </authorList>
    </citation>
    <scope>NUCLEOTIDE SEQUENCE [LARGE SCALE GENOMIC DNA]</scope>
    <source>
        <strain evidence="3">cv. WT478/WT964</strain>
        <tissue evidence="2">Leaves</tissue>
    </source>
</reference>
<sequence length="75" mass="8849">MTYMLHHCHFRQLLIFNTLVRPTVIHARGSPETLRDHRGFVVKFYTREVPVEEAAHCLIVNDRMQCIFLGLLKTK</sequence>
<gene>
    <name evidence="2" type="ORF">FRX31_020979</name>
</gene>
<dbReference type="SUPFAM" id="SSF56634">
    <property type="entry name" value="Heme-dependent catalase-like"/>
    <property type="match status" value="1"/>
</dbReference>
<dbReference type="AlphaFoldDB" id="A0A7J6VX76"/>